<dbReference type="PROSITE" id="PS01124">
    <property type="entry name" value="HTH_ARAC_FAMILY_2"/>
    <property type="match status" value="1"/>
</dbReference>
<reference evidence="5 6" key="1">
    <citation type="submission" date="2024-09" db="EMBL/GenBank/DDBJ databases">
        <authorList>
            <person name="Sun Q."/>
            <person name="Mori K."/>
        </authorList>
    </citation>
    <scope>NUCLEOTIDE SEQUENCE [LARGE SCALE GENOMIC DNA]</scope>
    <source>
        <strain evidence="5 6">CECT 8726</strain>
    </source>
</reference>
<evidence type="ECO:0000256" key="2">
    <source>
        <dbReference type="ARBA" id="ARBA00023125"/>
    </source>
</evidence>
<dbReference type="RefSeq" id="WP_213888600.1">
    <property type="nucleotide sequence ID" value="NZ_JAGFNU010000004.1"/>
</dbReference>
<dbReference type="SUPFAM" id="SSF46689">
    <property type="entry name" value="Homeodomain-like"/>
    <property type="match status" value="2"/>
</dbReference>
<keyword evidence="2" id="KW-0238">DNA-binding</keyword>
<dbReference type="EMBL" id="JBHMEA010000006">
    <property type="protein sequence ID" value="MFB9230336.1"/>
    <property type="molecule type" value="Genomic_DNA"/>
</dbReference>
<dbReference type="SUPFAM" id="SSF52317">
    <property type="entry name" value="Class I glutamine amidotransferase-like"/>
    <property type="match status" value="1"/>
</dbReference>
<evidence type="ECO:0000313" key="5">
    <source>
        <dbReference type="EMBL" id="MFB9230336.1"/>
    </source>
</evidence>
<dbReference type="InterPro" id="IPR002818">
    <property type="entry name" value="DJ-1/PfpI"/>
</dbReference>
<gene>
    <name evidence="5" type="ORF">ACFFUT_00880</name>
</gene>
<proteinExistence type="predicted"/>
<dbReference type="InterPro" id="IPR018060">
    <property type="entry name" value="HTH_AraC"/>
</dbReference>
<dbReference type="PRINTS" id="PR00032">
    <property type="entry name" value="HTHARAC"/>
</dbReference>
<dbReference type="Pfam" id="PF12833">
    <property type="entry name" value="HTH_18"/>
    <property type="match status" value="1"/>
</dbReference>
<dbReference type="Pfam" id="PF01965">
    <property type="entry name" value="DJ-1_PfpI"/>
    <property type="match status" value="1"/>
</dbReference>
<dbReference type="InterPro" id="IPR029062">
    <property type="entry name" value="Class_I_gatase-like"/>
</dbReference>
<dbReference type="Gene3D" id="3.40.50.880">
    <property type="match status" value="1"/>
</dbReference>
<dbReference type="CDD" id="cd03136">
    <property type="entry name" value="GATase1_AraC_ArgR_like"/>
    <property type="match status" value="1"/>
</dbReference>
<sequence length="356" mass="39639">MDLDQDPQTKAIGIACVLIPRFNMMTFTSLLEPARIANYLSPTPLFTQEFYSFDGSEVAASNGLSVKCVPPPEKLGRNDIVFVLGSWGGEHYANTKLFSWLRLQARLGVRLCSVEIGSYIFARAGLLSGKSVTTHWSYLAGFQEQFPDALATEQLFTVDGQIMSCSGGTAGIDLMLHIIQDEYGERLTGEISDQIMHHPVRPPDAPQRMTLGRGIETLAPDVRAAINIIEAFISEPLTVPEIAEQIGISQRQLERQFKKAMGCSVVQFGLLLRLQHSRVLLISTDLGVREIATASGFNSLSHFAFAFKKCFERRPSEYRMAWPENDTAPHWPGTLSKFLDTLEVNHRLKQAQRSGY</sequence>
<evidence type="ECO:0000259" key="4">
    <source>
        <dbReference type="PROSITE" id="PS01124"/>
    </source>
</evidence>
<keyword evidence="1" id="KW-0805">Transcription regulation</keyword>
<dbReference type="InterPro" id="IPR052158">
    <property type="entry name" value="INH-QAR"/>
</dbReference>
<accession>A0ABV5JA51</accession>
<dbReference type="PANTHER" id="PTHR43130">
    <property type="entry name" value="ARAC-FAMILY TRANSCRIPTIONAL REGULATOR"/>
    <property type="match status" value="1"/>
</dbReference>
<dbReference type="InterPro" id="IPR009057">
    <property type="entry name" value="Homeodomain-like_sf"/>
</dbReference>
<evidence type="ECO:0000256" key="1">
    <source>
        <dbReference type="ARBA" id="ARBA00023015"/>
    </source>
</evidence>
<keyword evidence="6" id="KW-1185">Reference proteome</keyword>
<dbReference type="Proteomes" id="UP001589683">
    <property type="component" value="Unassembled WGS sequence"/>
</dbReference>
<dbReference type="InterPro" id="IPR020449">
    <property type="entry name" value="Tscrpt_reg_AraC-type_HTH"/>
</dbReference>
<keyword evidence="3" id="KW-0804">Transcription</keyword>
<dbReference type="Gene3D" id="1.10.10.60">
    <property type="entry name" value="Homeodomain-like"/>
    <property type="match status" value="1"/>
</dbReference>
<dbReference type="PANTHER" id="PTHR43130:SF3">
    <property type="entry name" value="HTH-TYPE TRANSCRIPTIONAL REGULATOR RV1931C"/>
    <property type="match status" value="1"/>
</dbReference>
<protein>
    <submittedName>
        <fullName evidence="5">GlxA family transcriptional regulator</fullName>
    </submittedName>
</protein>
<evidence type="ECO:0000256" key="3">
    <source>
        <dbReference type="ARBA" id="ARBA00023163"/>
    </source>
</evidence>
<evidence type="ECO:0000313" key="6">
    <source>
        <dbReference type="Proteomes" id="UP001589683"/>
    </source>
</evidence>
<dbReference type="SMART" id="SM00342">
    <property type="entry name" value="HTH_ARAC"/>
    <property type="match status" value="1"/>
</dbReference>
<name>A0ABV5JA51_9RHOB</name>
<organism evidence="5 6">
    <name type="scientific">Pseudohalocynthiibacter aestuariivivens</name>
    <dbReference type="NCBI Taxonomy" id="1591409"/>
    <lineage>
        <taxon>Bacteria</taxon>
        <taxon>Pseudomonadati</taxon>
        <taxon>Pseudomonadota</taxon>
        <taxon>Alphaproteobacteria</taxon>
        <taxon>Rhodobacterales</taxon>
        <taxon>Paracoccaceae</taxon>
        <taxon>Pseudohalocynthiibacter</taxon>
    </lineage>
</organism>
<comment type="caution">
    <text evidence="5">The sequence shown here is derived from an EMBL/GenBank/DDBJ whole genome shotgun (WGS) entry which is preliminary data.</text>
</comment>
<feature type="domain" description="HTH araC/xylS-type" evidence="4">
    <location>
        <begin position="223"/>
        <end position="321"/>
    </location>
</feature>